<dbReference type="AlphaFoldDB" id="G2ZD94"/>
<dbReference type="eggNOG" id="COG4188">
    <property type="taxonomic scope" value="Bacteria"/>
</dbReference>
<evidence type="ECO:0000313" key="1">
    <source>
        <dbReference type="EMBL" id="CBW85206.1"/>
    </source>
</evidence>
<reference evidence="1 2" key="1">
    <citation type="journal article" date="2011" name="J. Bacteriol.">
        <title>Complete genome sequence of the animal pathogen Listeria ivanovii, which provides insights into host specificities and evolution of the genus Listeria.</title>
        <authorList>
            <person name="Buchrieser C."/>
            <person name="Rusniok C."/>
            <person name="Garrido P."/>
            <person name="Hain T."/>
            <person name="Scortti M."/>
            <person name="Lampidis R."/>
            <person name="Karst U."/>
            <person name="Chakraborty T."/>
            <person name="Cossart P."/>
            <person name="Kreft J."/>
            <person name="Vazquez-Boland J.A."/>
            <person name="Goebel W."/>
            <person name="Glaser P."/>
        </authorList>
    </citation>
    <scope>NUCLEOTIDE SEQUENCE [LARGE SCALE GENOMIC DNA]</scope>
    <source>
        <strain evidence="2">ATCC BAA-678 / PAM 55</strain>
    </source>
</reference>
<dbReference type="SUPFAM" id="SSF53474">
    <property type="entry name" value="alpha/beta-Hydrolases"/>
    <property type="match status" value="1"/>
</dbReference>
<dbReference type="KEGG" id="liv:LIV_0725"/>
<dbReference type="GeneID" id="57075712"/>
<dbReference type="EMBL" id="FR687253">
    <property type="protein sequence ID" value="CBW85206.1"/>
    <property type="molecule type" value="Genomic_DNA"/>
</dbReference>
<protein>
    <recommendedName>
        <fullName evidence="3">Alpha/beta hydrolase</fullName>
    </recommendedName>
</protein>
<dbReference type="HOGENOM" id="CLU_499422_0_0_9"/>
<dbReference type="InterPro" id="IPR029058">
    <property type="entry name" value="AB_hydrolase_fold"/>
</dbReference>
<dbReference type="OrthoDB" id="9808543at2"/>
<gene>
    <name evidence="1" type="ordered locus">LIV_0725</name>
</gene>
<accession>G2ZD94</accession>
<dbReference type="Proteomes" id="UP000001286">
    <property type="component" value="Chromosome"/>
</dbReference>
<evidence type="ECO:0008006" key="3">
    <source>
        <dbReference type="Google" id="ProtNLM"/>
    </source>
</evidence>
<name>G2ZD94_LISIP</name>
<sequence length="548" mass="61365">MKNKKTILLLCFLIAIVAIAIVIVISGKNKVTTLPTTKQQYKLKTDVPIETVEYNLGKGVFKKTGKVDLPYQKQGVLTFPKDKKNAPLVVILHGRHAVSDIENITEEENFYKGFTYLAQNLSKQGYAVISIDVNPEHYERTDVKDYGLSEGFERLITIYKEHINGLTKAVNGESAAFKTDLTNKINLSDVTLLGHSRGGQVIDFLATNLKNAGDNSIKGMISLVPSKNLKDAPYTDVPHGFIIAEYDADVPNLEGQVSYDEIKASKTRKSFANNVFLRGANHYYFSRKLDLSFTPNMPTDHILEKNMLNRKGHETFLTNYATEFLAIIHNKTKATNNFNAKDIAPQTMYGVKVMSSMYVPNTKTIFSADDKTKAATTDAKANYVVESVNEKDNTAGYFKHPIETDFNTNGPNLNLLNLQWSKKNGEATIQVKDSKFSDFSTVSFSIAQDSTNKINQEKNQAMTVIFKDSQGKQAKILLDNKTPALNYINGVEYEFSGDKFWLGHTPLTDLRIPIDLIKGINKEKIASISFSFDQRDQGSIMLRDIILE</sequence>
<dbReference type="Gene3D" id="3.40.50.1820">
    <property type="entry name" value="alpha/beta hydrolase"/>
    <property type="match status" value="1"/>
</dbReference>
<organism evidence="1 2">
    <name type="scientific">Listeria ivanovii (strain ATCC BAA-678 / PAM 55)</name>
    <dbReference type="NCBI Taxonomy" id="881621"/>
    <lineage>
        <taxon>Bacteria</taxon>
        <taxon>Bacillati</taxon>
        <taxon>Bacillota</taxon>
        <taxon>Bacilli</taxon>
        <taxon>Bacillales</taxon>
        <taxon>Listeriaceae</taxon>
        <taxon>Listeria</taxon>
    </lineage>
</organism>
<proteinExistence type="predicted"/>
<dbReference type="RefSeq" id="WP_014092224.1">
    <property type="nucleotide sequence ID" value="NC_016011.1"/>
</dbReference>
<evidence type="ECO:0000313" key="2">
    <source>
        <dbReference type="Proteomes" id="UP000001286"/>
    </source>
</evidence>